<reference evidence="3 4" key="1">
    <citation type="submission" date="2017-12" db="EMBL/GenBank/DDBJ databases">
        <title>Kangiella profundi FT102 completed genome.</title>
        <authorList>
            <person name="Xu J."/>
            <person name="Wang J."/>
            <person name="Lu Y."/>
        </authorList>
    </citation>
    <scope>NUCLEOTIDE SEQUENCE [LARGE SCALE GENOMIC DNA]</scope>
    <source>
        <strain evidence="3 4">FT102</strain>
    </source>
</reference>
<dbReference type="GO" id="GO:0005886">
    <property type="term" value="C:plasma membrane"/>
    <property type="evidence" value="ECO:0007669"/>
    <property type="project" value="TreeGrafter"/>
</dbReference>
<accession>A0A2K9AVN8</accession>
<keyword evidence="4" id="KW-1185">Reference proteome</keyword>
<sequence length="1046" mass="114474">MTKLWKWGKRLLWVLAGLIILLVISVSIIVYLINSEAFLERQIQQRLGMSSQVGELDVSLFSGTISISKTRIGPEDNPAIAFEKLTAELSYSGLFSSLLIDSVELDKATIRYPFDYQLAETAGESSSEEEPFFFEKLNVSEIRIIDSSFIFDDDVYLEANGINLIISDLPVAQSSTFLFAKLNEFFTQSNTTIVADIKQLKTDKSSLNGVNLKASVQDSNVIIEELSSQSADINIELATNQPVSPNIPDQQTKLEHLPFEDLFVETVKLGNTNINIEGSYQLAVKDFTATFSELILVESKRPLWDDWEAFYSEQNSQYSLSSQSLSSDILSYDHLELEGGLSNSTFDVKQLLIENPYVNYSSLPQDSNPQDESNPVSDASAEAEQVDIRFPFAGVQVSQLTITDGQLNLELGDAYQAQSINATVKQLPVILEHKLVIAEPGSWPSKVSANVEASEIKVPQGAMATFATELSSDSGNLTASTLRLIGVNLDLDLSDAGKSDESTQNSGQAAAIPFQSIRLADINIDQLSMLATLSDDEVKVDNARLDVGEFPLVLEQSLFTLDDVSSLNTSFNMAADSLQSKQVSIRNLSTSGAISESRLVLERLTNQSGKISLDLTEQSGEQADTLSDNSESKLPLESVLVNNLNIRNFNGDILRLVERLDVDGKPVTSKESLVITDVDLTAANLSLVKNGQLISQWYDSKLQNAFTNIELKIAKAQQDEDVFSDIDIKATQRNQKVTVTPLKVRVNDTNLDADWVIDLSQPGYFSNFNFNFENLELSQLVRPDSEESVALRGKINGLAELTFTGLAPESIFDSLNGQVLLTNTEPVQLINLNVNKVLERFLESQEFGLLDIGGFVLAGPAGLLLSQGVSMQGVLSNLGANKGNTMFGQINIDMVVENGVLITRDAAASTQYYRFAFDGNIDLSIMAFNDFEFMILNEEGCKEYSQTLNGSLSSPEIETFRTAFDAVTGSVVGLLKSGVGLLTGGYCESVYDGKVTHPEEGVEIPHPEIKPEEPEVIGEGEGEAEGESKLDVESDAETESDDEPTQ</sequence>
<keyword evidence="2" id="KW-0812">Transmembrane</keyword>
<evidence type="ECO:0000313" key="4">
    <source>
        <dbReference type="Proteomes" id="UP000232693"/>
    </source>
</evidence>
<evidence type="ECO:0000256" key="1">
    <source>
        <dbReference type="SAM" id="MobiDB-lite"/>
    </source>
</evidence>
<keyword evidence="2" id="KW-0472">Membrane</keyword>
<dbReference type="GO" id="GO:0090313">
    <property type="term" value="P:regulation of protein targeting to membrane"/>
    <property type="evidence" value="ECO:0007669"/>
    <property type="project" value="TreeGrafter"/>
</dbReference>
<name>A0A2K9AVN8_9GAMM</name>
<dbReference type="Proteomes" id="UP000232693">
    <property type="component" value="Chromosome"/>
</dbReference>
<protein>
    <submittedName>
        <fullName evidence="3">Uncharacterized protein</fullName>
    </submittedName>
</protein>
<feature type="compositionally biased region" description="Acidic residues" evidence="1">
    <location>
        <begin position="1014"/>
        <end position="1025"/>
    </location>
</feature>
<dbReference type="PANTHER" id="PTHR30441">
    <property type="entry name" value="DUF748 DOMAIN-CONTAINING PROTEIN"/>
    <property type="match status" value="1"/>
</dbReference>
<feature type="compositionally biased region" description="Acidic residues" evidence="1">
    <location>
        <begin position="1033"/>
        <end position="1046"/>
    </location>
</feature>
<dbReference type="AlphaFoldDB" id="A0A2K9AVN8"/>
<evidence type="ECO:0000313" key="3">
    <source>
        <dbReference type="EMBL" id="AUD79171.1"/>
    </source>
</evidence>
<dbReference type="OrthoDB" id="6187388at2"/>
<dbReference type="InterPro" id="IPR052894">
    <property type="entry name" value="AsmA-related"/>
</dbReference>
<dbReference type="PANTHER" id="PTHR30441:SF4">
    <property type="entry name" value="PROTEIN ASMA"/>
    <property type="match status" value="1"/>
</dbReference>
<dbReference type="EMBL" id="CP025120">
    <property type="protein sequence ID" value="AUD79171.1"/>
    <property type="molecule type" value="Genomic_DNA"/>
</dbReference>
<organism evidence="3 4">
    <name type="scientific">Kangiella profundi</name>
    <dbReference type="NCBI Taxonomy" id="1561924"/>
    <lineage>
        <taxon>Bacteria</taxon>
        <taxon>Pseudomonadati</taxon>
        <taxon>Pseudomonadota</taxon>
        <taxon>Gammaproteobacteria</taxon>
        <taxon>Kangiellales</taxon>
        <taxon>Kangiellaceae</taxon>
        <taxon>Kangiella</taxon>
    </lineage>
</organism>
<feature type="compositionally biased region" description="Basic and acidic residues" evidence="1">
    <location>
        <begin position="998"/>
        <end position="1013"/>
    </location>
</feature>
<keyword evidence="2" id="KW-1133">Transmembrane helix</keyword>
<feature type="region of interest" description="Disordered" evidence="1">
    <location>
        <begin position="998"/>
        <end position="1046"/>
    </location>
</feature>
<evidence type="ECO:0000256" key="2">
    <source>
        <dbReference type="SAM" id="Phobius"/>
    </source>
</evidence>
<feature type="transmembrane region" description="Helical" evidence="2">
    <location>
        <begin position="12"/>
        <end position="33"/>
    </location>
</feature>
<dbReference type="RefSeq" id="WP_106647002.1">
    <property type="nucleotide sequence ID" value="NZ_BMGO01000001.1"/>
</dbReference>
<gene>
    <name evidence="3" type="ORF">CW740_07870</name>
</gene>
<dbReference type="KEGG" id="kpd:CW740_07870"/>
<proteinExistence type="predicted"/>